<dbReference type="GO" id="GO:0006412">
    <property type="term" value="P:translation"/>
    <property type="evidence" value="ECO:0007669"/>
    <property type="project" value="UniProtKB-UniRule"/>
</dbReference>
<reference evidence="6 7" key="1">
    <citation type="submission" date="2017-03" db="EMBL/GenBank/DDBJ databases">
        <title>Genome sequence of Clostridium hungatei DSM 14427.</title>
        <authorList>
            <person name="Poehlein A."/>
            <person name="Daniel R."/>
        </authorList>
    </citation>
    <scope>NUCLEOTIDE SEQUENCE [LARGE SCALE GENOMIC DNA]</scope>
    <source>
        <strain evidence="6 7">DSM 14427</strain>
    </source>
</reference>
<dbReference type="CDD" id="cd05797">
    <property type="entry name" value="Ribosomal_L10"/>
    <property type="match status" value="1"/>
</dbReference>
<dbReference type="GO" id="GO:0015934">
    <property type="term" value="C:large ribosomal subunit"/>
    <property type="evidence" value="ECO:0007669"/>
    <property type="project" value="InterPro"/>
</dbReference>
<dbReference type="EMBL" id="MZGX01000007">
    <property type="protein sequence ID" value="OPX44786.1"/>
    <property type="molecule type" value="Genomic_DNA"/>
</dbReference>
<dbReference type="Pfam" id="PF00466">
    <property type="entry name" value="Ribosomal_L10"/>
    <property type="match status" value="1"/>
</dbReference>
<dbReference type="HAMAP" id="MF_00362">
    <property type="entry name" value="Ribosomal_uL10"/>
    <property type="match status" value="1"/>
</dbReference>
<dbReference type="GO" id="GO:0070180">
    <property type="term" value="F:large ribosomal subunit rRNA binding"/>
    <property type="evidence" value="ECO:0007669"/>
    <property type="project" value="UniProtKB-UniRule"/>
</dbReference>
<keyword evidence="3 5" id="KW-0687">Ribonucleoprotein</keyword>
<evidence type="ECO:0000256" key="1">
    <source>
        <dbReference type="ARBA" id="ARBA00008889"/>
    </source>
</evidence>
<keyword evidence="5" id="KW-0694">RNA-binding</keyword>
<comment type="caution">
    <text evidence="6">The sequence shown here is derived from an EMBL/GenBank/DDBJ whole genome shotgun (WGS) entry which is preliminary data.</text>
</comment>
<dbReference type="GO" id="GO:0003735">
    <property type="term" value="F:structural constituent of ribosome"/>
    <property type="evidence" value="ECO:0007669"/>
    <property type="project" value="InterPro"/>
</dbReference>
<gene>
    <name evidence="5 6" type="primary">rplJ</name>
    <name evidence="6" type="ORF">CLHUN_13400</name>
</gene>
<proteinExistence type="inferred from homology"/>
<dbReference type="InterPro" id="IPR047865">
    <property type="entry name" value="Ribosomal_uL10_bac_type"/>
</dbReference>
<dbReference type="InterPro" id="IPR043141">
    <property type="entry name" value="Ribosomal_uL10-like_sf"/>
</dbReference>
<dbReference type="NCBIfam" id="NF000955">
    <property type="entry name" value="PRK00099.1-1"/>
    <property type="match status" value="1"/>
</dbReference>
<dbReference type="AlphaFoldDB" id="A0A1V4SMS9"/>
<evidence type="ECO:0000313" key="7">
    <source>
        <dbReference type="Proteomes" id="UP000191554"/>
    </source>
</evidence>
<evidence type="ECO:0000256" key="2">
    <source>
        <dbReference type="ARBA" id="ARBA00022980"/>
    </source>
</evidence>
<dbReference type="STRING" id="48256.CLHUN_13400"/>
<dbReference type="SUPFAM" id="SSF160369">
    <property type="entry name" value="Ribosomal protein L10-like"/>
    <property type="match status" value="1"/>
</dbReference>
<comment type="subunit">
    <text evidence="5">Part of the ribosomal stalk of the 50S ribosomal subunit. The N-terminus interacts with L11 and the large rRNA to form the base of the stalk. The C-terminus forms an elongated spine to which L12 dimers bind in a sequential fashion forming a multimeric L10(L12)X complex.</text>
</comment>
<comment type="function">
    <text evidence="5">Forms part of the ribosomal stalk, playing a central role in the interaction of the ribosome with GTP-bound translation factors.</text>
</comment>
<organism evidence="6 7">
    <name type="scientific">Ruminiclostridium hungatei</name>
    <name type="common">Clostridium hungatei</name>
    <dbReference type="NCBI Taxonomy" id="48256"/>
    <lineage>
        <taxon>Bacteria</taxon>
        <taxon>Bacillati</taxon>
        <taxon>Bacillota</taxon>
        <taxon>Clostridia</taxon>
        <taxon>Eubacteriales</taxon>
        <taxon>Oscillospiraceae</taxon>
        <taxon>Ruminiclostridium</taxon>
    </lineage>
</organism>
<dbReference type="Gene3D" id="6.10.250.290">
    <property type="match status" value="1"/>
</dbReference>
<dbReference type="OrthoDB" id="9808307at2"/>
<evidence type="ECO:0000256" key="4">
    <source>
        <dbReference type="ARBA" id="ARBA00035202"/>
    </source>
</evidence>
<evidence type="ECO:0000313" key="6">
    <source>
        <dbReference type="EMBL" id="OPX44786.1"/>
    </source>
</evidence>
<dbReference type="RefSeq" id="WP_080063790.1">
    <property type="nucleotide sequence ID" value="NZ_MZGX01000007.1"/>
</dbReference>
<comment type="similarity">
    <text evidence="1 5">Belongs to the universal ribosomal protein uL10 family.</text>
</comment>
<dbReference type="InterPro" id="IPR022973">
    <property type="entry name" value="Ribosomal_uL10_bac"/>
</dbReference>
<dbReference type="InterPro" id="IPR002363">
    <property type="entry name" value="Ribosomal_uL10_CS_bac"/>
</dbReference>
<evidence type="ECO:0000256" key="3">
    <source>
        <dbReference type="ARBA" id="ARBA00023274"/>
    </source>
</evidence>
<dbReference type="PROSITE" id="PS01109">
    <property type="entry name" value="RIBOSOMAL_L10"/>
    <property type="match status" value="1"/>
</dbReference>
<name>A0A1V4SMS9_RUMHU</name>
<dbReference type="PANTHER" id="PTHR11560">
    <property type="entry name" value="39S RIBOSOMAL PROTEIN L10, MITOCHONDRIAL"/>
    <property type="match status" value="1"/>
</dbReference>
<sequence>MPSNKILEQKKQVVVELTEKVKAAQSIVLADYRGLTVEQDTELRNALRAAGVEYRVVKNTLTSFAMKENGLEGLDTFLNGPTAMALSSTDAVAPAKVLSEFAKKFEKLELKAGVVEGKVIDVEGIKALADLPSREVLIARVLGGFNAPISGFVNVLNGNMRGLVVALNAIAEQKANA</sequence>
<keyword evidence="2 5" id="KW-0689">Ribosomal protein</keyword>
<accession>A0A1V4SMS9</accession>
<protein>
    <recommendedName>
        <fullName evidence="4 5">Large ribosomal subunit protein uL10</fullName>
    </recommendedName>
</protein>
<keyword evidence="5" id="KW-0699">rRNA-binding</keyword>
<dbReference type="InterPro" id="IPR001790">
    <property type="entry name" value="Ribosomal_uL10"/>
</dbReference>
<dbReference type="Gene3D" id="3.30.70.1730">
    <property type="match status" value="1"/>
</dbReference>
<dbReference type="Proteomes" id="UP000191554">
    <property type="component" value="Unassembled WGS sequence"/>
</dbReference>
<keyword evidence="7" id="KW-1185">Reference proteome</keyword>
<evidence type="ECO:0000256" key="5">
    <source>
        <dbReference type="HAMAP-Rule" id="MF_00362"/>
    </source>
</evidence>